<dbReference type="PANTHER" id="PTHR12147">
    <property type="entry name" value="METALLOPEPTIDASE M28 FAMILY MEMBER"/>
    <property type="match status" value="1"/>
</dbReference>
<accession>A0ABR5J2M7</accession>
<dbReference type="InterPro" id="IPR045175">
    <property type="entry name" value="M28_fam"/>
</dbReference>
<evidence type="ECO:0000313" key="3">
    <source>
        <dbReference type="EMBL" id="KOG87636.1"/>
    </source>
</evidence>
<evidence type="ECO:0000259" key="2">
    <source>
        <dbReference type="Pfam" id="PF04389"/>
    </source>
</evidence>
<organism evidence="3 4">
    <name type="scientific">Streptomyces varsoviensis</name>
    <dbReference type="NCBI Taxonomy" id="67373"/>
    <lineage>
        <taxon>Bacteria</taxon>
        <taxon>Bacillati</taxon>
        <taxon>Actinomycetota</taxon>
        <taxon>Actinomycetes</taxon>
        <taxon>Kitasatosporales</taxon>
        <taxon>Streptomycetaceae</taxon>
        <taxon>Streptomyces</taxon>
    </lineage>
</organism>
<comment type="caution">
    <text evidence="3">The sequence shown here is derived from an EMBL/GenBank/DDBJ whole genome shotgun (WGS) entry which is preliminary data.</text>
</comment>
<sequence>MKLASRRTYTVGAVGLGLVLLGTGAVPAGADPARTQAGPPAISEQDVMPHLNALQKIADRDGGNRAFGTKGHEQSLEYVKGVLDKAGFKTRVDSFTYKGAVGHNLIADWPGGDANHTLFAGAHLDSVPAGPGINDNGSGSA</sequence>
<dbReference type="Pfam" id="PF04389">
    <property type="entry name" value="Peptidase_M28"/>
    <property type="match status" value="1"/>
</dbReference>
<feature type="domain" description="Peptidase M28" evidence="2">
    <location>
        <begin position="104"/>
        <end position="141"/>
    </location>
</feature>
<reference evidence="3 4" key="1">
    <citation type="submission" date="2015-07" db="EMBL/GenBank/DDBJ databases">
        <authorList>
            <person name="Ju K.-S."/>
            <person name="Doroghazi J.R."/>
            <person name="Metcalf W.W."/>
        </authorList>
    </citation>
    <scope>NUCLEOTIDE SEQUENCE [LARGE SCALE GENOMIC DNA]</scope>
    <source>
        <strain evidence="3 4">NRRL B-3589</strain>
    </source>
</reference>
<feature type="non-terminal residue" evidence="3">
    <location>
        <position position="141"/>
    </location>
</feature>
<proteinExistence type="predicted"/>
<dbReference type="Gene3D" id="3.40.630.10">
    <property type="entry name" value="Zn peptidases"/>
    <property type="match status" value="1"/>
</dbReference>
<feature type="signal peptide" evidence="1">
    <location>
        <begin position="1"/>
        <end position="30"/>
    </location>
</feature>
<keyword evidence="4" id="KW-1185">Reference proteome</keyword>
<evidence type="ECO:0000313" key="4">
    <source>
        <dbReference type="Proteomes" id="UP000037020"/>
    </source>
</evidence>
<dbReference type="InterPro" id="IPR007484">
    <property type="entry name" value="Peptidase_M28"/>
</dbReference>
<gene>
    <name evidence="3" type="ORF">ADK38_24350</name>
</gene>
<dbReference type="EMBL" id="LGUT01002118">
    <property type="protein sequence ID" value="KOG87636.1"/>
    <property type="molecule type" value="Genomic_DNA"/>
</dbReference>
<protein>
    <recommendedName>
        <fullName evidence="2">Peptidase M28 domain-containing protein</fullName>
    </recommendedName>
</protein>
<dbReference type="Proteomes" id="UP000037020">
    <property type="component" value="Unassembled WGS sequence"/>
</dbReference>
<evidence type="ECO:0000256" key="1">
    <source>
        <dbReference type="SAM" id="SignalP"/>
    </source>
</evidence>
<dbReference type="SUPFAM" id="SSF53187">
    <property type="entry name" value="Zn-dependent exopeptidases"/>
    <property type="match status" value="1"/>
</dbReference>
<name>A0ABR5J2M7_9ACTN</name>
<feature type="chain" id="PRO_5047523340" description="Peptidase M28 domain-containing protein" evidence="1">
    <location>
        <begin position="31"/>
        <end position="141"/>
    </location>
</feature>
<dbReference type="PANTHER" id="PTHR12147:SF26">
    <property type="entry name" value="PEPTIDASE M28 DOMAIN-CONTAINING PROTEIN"/>
    <property type="match status" value="1"/>
</dbReference>
<keyword evidence="1" id="KW-0732">Signal</keyword>